<dbReference type="eggNOG" id="COG0340">
    <property type="taxonomic scope" value="Bacteria"/>
</dbReference>
<dbReference type="InterPro" id="IPR004408">
    <property type="entry name" value="Biotin_CoA_COase_ligase"/>
</dbReference>
<dbReference type="InterPro" id="IPR045864">
    <property type="entry name" value="aa-tRNA-synth_II/BPL/LPL"/>
</dbReference>
<dbReference type="InterPro" id="IPR004143">
    <property type="entry name" value="BPL_LPL_catalytic"/>
</dbReference>
<dbReference type="RefSeq" id="WP_006682528.1">
    <property type="nucleotide sequence ID" value="NZ_CAFB01000039.1"/>
</dbReference>
<dbReference type="PANTHER" id="PTHR12835:SF5">
    <property type="entry name" value="BIOTIN--PROTEIN LIGASE"/>
    <property type="match status" value="1"/>
</dbReference>
<dbReference type="EC" id="6.3.4.15" evidence="3"/>
<keyword evidence="4" id="KW-1185">Reference proteome</keyword>
<sequence>MYGSAGRSIDPDRLAAQLTALPHPFKIEIVPETGSTNTDLMTRLRASKMLEQPIARIAYRQTAGRGQRGRRWLAQSGDALLFSVAFSIPRPVNTLAGLSLAASVAVLNGLRALPLTEPRRLALKWPNDLLLDGAKLGGILVETIQVTHKASIVVIGAGINMDGEHALAAQLDARARPPAALKRILADIDFTQALAHVLHALADMLEIFSAHGFAPFQRAWRADCESCPLPCSIPPVF</sequence>
<organism evidence="3 4">
    <name type="scientific">Candidatus Glomeribacter gigasporarum BEG34</name>
    <dbReference type="NCBI Taxonomy" id="1070319"/>
    <lineage>
        <taxon>Bacteria</taxon>
        <taxon>Pseudomonadati</taxon>
        <taxon>Pseudomonadota</taxon>
        <taxon>Betaproteobacteria</taxon>
        <taxon>Burkholderiales</taxon>
        <taxon>Burkholderiaceae</taxon>
        <taxon>Candidatus Glomeribacter</taxon>
    </lineage>
</organism>
<evidence type="ECO:0000313" key="4">
    <source>
        <dbReference type="Proteomes" id="UP000054051"/>
    </source>
</evidence>
<evidence type="ECO:0000313" key="3">
    <source>
        <dbReference type="EMBL" id="CCD29301.1"/>
    </source>
</evidence>
<dbReference type="AlphaFoldDB" id="G2J954"/>
<dbReference type="Pfam" id="PF03099">
    <property type="entry name" value="BPL_LplA_LipB"/>
    <property type="match status" value="1"/>
</dbReference>
<dbReference type="GO" id="GO:0004077">
    <property type="term" value="F:biotin--[biotin carboxyl-carrier protein] ligase activity"/>
    <property type="evidence" value="ECO:0007669"/>
    <property type="project" value="UniProtKB-EC"/>
</dbReference>
<dbReference type="CDD" id="cd16442">
    <property type="entry name" value="BPL"/>
    <property type="match status" value="1"/>
</dbReference>
<gene>
    <name evidence="3" type="ORF">CAGGBEG34_220051</name>
</gene>
<evidence type="ECO:0000256" key="1">
    <source>
        <dbReference type="ARBA" id="ARBA00022598"/>
    </source>
</evidence>
<dbReference type="PANTHER" id="PTHR12835">
    <property type="entry name" value="BIOTIN PROTEIN LIGASE"/>
    <property type="match status" value="1"/>
</dbReference>
<dbReference type="GO" id="GO:0005737">
    <property type="term" value="C:cytoplasm"/>
    <property type="evidence" value="ECO:0007669"/>
    <property type="project" value="TreeGrafter"/>
</dbReference>
<reference evidence="3 4" key="1">
    <citation type="submission" date="2011-08" db="EMBL/GenBank/DDBJ databases">
        <title>The genome of the obligate endobacterium of an arbuscular mycorrhizal fungus reveals an interphylum network of nutritional interactions.</title>
        <authorList>
            <person name="Ghignone S."/>
            <person name="Salvioli A."/>
            <person name="Anca I."/>
            <person name="Lumini E."/>
            <person name="Ortu G."/>
            <person name="Petiti L."/>
            <person name="Cruveiller S."/>
            <person name="Bianciotto V."/>
            <person name="Piffanelli P."/>
            <person name="Lanfranco L."/>
            <person name="Bonfante P."/>
        </authorList>
    </citation>
    <scope>NUCLEOTIDE SEQUENCE [LARGE SCALE GENOMIC DNA]</scope>
    <source>
        <strain evidence="3 4">BEG34</strain>
    </source>
</reference>
<comment type="caution">
    <text evidence="3">The sequence shown here is derived from an EMBL/GenBank/DDBJ whole genome shotgun (WGS) entry which is preliminary data.</text>
</comment>
<dbReference type="STRING" id="1070319.CAGGBEG34_220051"/>
<dbReference type="EMBL" id="CAFB01000039">
    <property type="protein sequence ID" value="CCD29301.1"/>
    <property type="molecule type" value="Genomic_DNA"/>
</dbReference>
<feature type="domain" description="BPL/LPL catalytic" evidence="2">
    <location>
        <begin position="12"/>
        <end position="209"/>
    </location>
</feature>
<evidence type="ECO:0000259" key="2">
    <source>
        <dbReference type="PROSITE" id="PS51733"/>
    </source>
</evidence>
<dbReference type="Proteomes" id="UP000054051">
    <property type="component" value="Unassembled WGS sequence"/>
</dbReference>
<protein>
    <submittedName>
        <fullName evidence="3">Biotin--acetyl-CoA-carboxylase ligase</fullName>
        <ecNumber evidence="3">6.3.4.15</ecNumber>
    </submittedName>
</protein>
<dbReference type="PROSITE" id="PS51733">
    <property type="entry name" value="BPL_LPL_CATALYTIC"/>
    <property type="match status" value="1"/>
</dbReference>
<dbReference type="Gene3D" id="3.30.930.10">
    <property type="entry name" value="Bira Bifunctional Protein, Domain 2"/>
    <property type="match status" value="1"/>
</dbReference>
<accession>G2J954</accession>
<dbReference type="SUPFAM" id="SSF55681">
    <property type="entry name" value="Class II aaRS and biotin synthetases"/>
    <property type="match status" value="1"/>
</dbReference>
<dbReference type="OrthoDB" id="9807064at2"/>
<proteinExistence type="predicted"/>
<keyword evidence="1 3" id="KW-0436">Ligase</keyword>
<dbReference type="NCBIfam" id="TIGR00121">
    <property type="entry name" value="birA_ligase"/>
    <property type="match status" value="1"/>
</dbReference>
<name>G2J954_9BURK</name>